<accession>A0A2Z4XZ92</accession>
<feature type="domain" description="Dihydroneopterin aldolase/epimerase" evidence="1">
    <location>
        <begin position="5"/>
        <end position="116"/>
    </location>
</feature>
<evidence type="ECO:0000313" key="3">
    <source>
        <dbReference type="EMBL" id="QIW12037.1"/>
    </source>
</evidence>
<dbReference type="GO" id="GO:0006760">
    <property type="term" value="P:folic acid-containing compound metabolic process"/>
    <property type="evidence" value="ECO:0007669"/>
    <property type="project" value="InterPro"/>
</dbReference>
<dbReference type="Proteomes" id="UP000251120">
    <property type="component" value="Chromosome"/>
</dbReference>
<dbReference type="OrthoDB" id="5604514at2"/>
<dbReference type="Pfam" id="PF02152">
    <property type="entry name" value="FolB"/>
    <property type="match status" value="1"/>
</dbReference>
<name>A0A2Z4XZ92_9GAMM</name>
<gene>
    <name evidence="2" type="ORF">CDH04_04950</name>
    <name evidence="3" type="ORF">FZC43_04955</name>
</gene>
<protein>
    <submittedName>
        <fullName evidence="2">Diguanylate cyclase</fullName>
    </submittedName>
    <submittedName>
        <fullName evidence="3">Dihydroneopterin aldolase</fullName>
    </submittedName>
</protein>
<organism evidence="2 4">
    <name type="scientific">Francisella adeliensis</name>
    <dbReference type="NCBI Taxonomy" id="2007306"/>
    <lineage>
        <taxon>Bacteria</taxon>
        <taxon>Pseudomonadati</taxon>
        <taxon>Pseudomonadota</taxon>
        <taxon>Gammaproteobacteria</taxon>
        <taxon>Thiotrichales</taxon>
        <taxon>Francisellaceae</taxon>
        <taxon>Francisella</taxon>
    </lineage>
</organism>
<dbReference type="GO" id="GO:0004150">
    <property type="term" value="F:dihydroneopterin aldolase activity"/>
    <property type="evidence" value="ECO:0007669"/>
    <property type="project" value="InterPro"/>
</dbReference>
<dbReference type="KEGG" id="fad:CDH04_04950"/>
<evidence type="ECO:0000313" key="4">
    <source>
        <dbReference type="Proteomes" id="UP000251120"/>
    </source>
</evidence>
<dbReference type="RefSeq" id="WP_112869976.1">
    <property type="nucleotide sequence ID" value="NZ_CP021781.1"/>
</dbReference>
<dbReference type="InterPro" id="IPR006157">
    <property type="entry name" value="FolB_dom"/>
</dbReference>
<dbReference type="Gene3D" id="3.30.1130.10">
    <property type="match status" value="1"/>
</dbReference>
<keyword evidence="5" id="KW-1185">Reference proteome</keyword>
<dbReference type="EMBL" id="CP021781">
    <property type="protein sequence ID" value="AXA33802.1"/>
    <property type="molecule type" value="Genomic_DNA"/>
</dbReference>
<evidence type="ECO:0000259" key="1">
    <source>
        <dbReference type="SMART" id="SM00905"/>
    </source>
</evidence>
<reference evidence="3 5" key="2">
    <citation type="submission" date="2019-08" db="EMBL/GenBank/DDBJ databases">
        <title>Complete genome sequences of Francisella adeliensis (FSC1325 and FSC1326).</title>
        <authorList>
            <person name="Ohrman C."/>
            <person name="Uneklint I."/>
            <person name="Vallesi A."/>
            <person name="Karlsson L."/>
            <person name="Sjodin A."/>
        </authorList>
    </citation>
    <scope>NUCLEOTIDE SEQUENCE [LARGE SCALE GENOMIC DNA]</scope>
    <source>
        <strain evidence="3 5">FSC1325</strain>
    </source>
</reference>
<evidence type="ECO:0000313" key="5">
    <source>
        <dbReference type="Proteomes" id="UP000681131"/>
    </source>
</evidence>
<proteinExistence type="predicted"/>
<dbReference type="SMART" id="SM00905">
    <property type="entry name" value="FolB"/>
    <property type="match status" value="1"/>
</dbReference>
<sequence>MQQSLLLENLQIYVNLGCSDEERNIKQLIYLDLELLFSKDFCASDTDDLTQTICYYTLRNEIQNFCDDISCNLIEYLAKQIHNFITEKYGVCVRYLKLIKRPPMSHIETASFIIKG</sequence>
<dbReference type="SUPFAM" id="SSF55620">
    <property type="entry name" value="Tetrahydrobiopterin biosynthesis enzymes-like"/>
    <property type="match status" value="1"/>
</dbReference>
<dbReference type="EMBL" id="CP043424">
    <property type="protein sequence ID" value="QIW12037.1"/>
    <property type="molecule type" value="Genomic_DNA"/>
</dbReference>
<evidence type="ECO:0000313" key="2">
    <source>
        <dbReference type="EMBL" id="AXA33802.1"/>
    </source>
</evidence>
<dbReference type="AlphaFoldDB" id="A0A2Z4XZ92"/>
<dbReference type="Proteomes" id="UP000681131">
    <property type="component" value="Chromosome"/>
</dbReference>
<dbReference type="InterPro" id="IPR043133">
    <property type="entry name" value="GTP-CH-I_C/QueF"/>
</dbReference>
<reference evidence="2 4" key="1">
    <citation type="submission" date="2017-06" db="EMBL/GenBank/DDBJ databases">
        <title>Complete genome of Francisella adeliensis.</title>
        <authorList>
            <person name="Vallesi A."/>
            <person name="Sjodin A."/>
        </authorList>
    </citation>
    <scope>NUCLEOTIDE SEQUENCE [LARGE SCALE GENOMIC DNA]</scope>
    <source>
        <strain evidence="2 4">FDC440</strain>
    </source>
</reference>
<dbReference type="NCBIfam" id="TIGR00526">
    <property type="entry name" value="folB_dom"/>
    <property type="match status" value="1"/>
</dbReference>